<keyword evidence="6" id="KW-0813">Transport</keyword>
<dbReference type="InterPro" id="IPR025997">
    <property type="entry name" value="SBP_2_dom"/>
</dbReference>
<reference evidence="6" key="1">
    <citation type="journal article" date="2015" name="BMC Genomics">
        <title>Genome mining reveals unlocked bioactive potential of marine Gram-negative bacteria.</title>
        <authorList>
            <person name="Machado H."/>
            <person name="Sonnenschein E.C."/>
            <person name="Melchiorsen J."/>
            <person name="Gram L."/>
        </authorList>
    </citation>
    <scope>NUCLEOTIDE SEQUENCE</scope>
    <source>
        <strain evidence="6">S2052</strain>
    </source>
</reference>
<comment type="similarity">
    <text evidence="2">Belongs to the bacterial solute-binding protein 2 family.</text>
</comment>
<evidence type="ECO:0000256" key="2">
    <source>
        <dbReference type="ARBA" id="ARBA00007639"/>
    </source>
</evidence>
<proteinExistence type="inferred from homology"/>
<evidence type="ECO:0000256" key="3">
    <source>
        <dbReference type="ARBA" id="ARBA00022181"/>
    </source>
</evidence>
<evidence type="ECO:0000256" key="4">
    <source>
        <dbReference type="ARBA" id="ARBA00022729"/>
    </source>
</evidence>
<dbReference type="InterPro" id="IPR028082">
    <property type="entry name" value="Peripla_BP_I"/>
</dbReference>
<comment type="caution">
    <text evidence="6">The sequence shown here is derived from an EMBL/GenBank/DDBJ whole genome shotgun (WGS) entry which is preliminary data.</text>
</comment>
<feature type="domain" description="Periplasmic binding protein" evidence="5">
    <location>
        <begin position="73"/>
        <end position="278"/>
    </location>
</feature>
<evidence type="ECO:0000256" key="1">
    <source>
        <dbReference type="ARBA" id="ARBA00004196"/>
    </source>
</evidence>
<dbReference type="PANTHER" id="PTHR46847:SF2">
    <property type="entry name" value="ABC TRANSPORTER SUGAR-BINDING PROTEIN"/>
    <property type="match status" value="1"/>
</dbReference>
<protein>
    <recommendedName>
        <fullName evidence="3">Autoinducer 2-binding periplasmic protein LuxP</fullName>
    </recommendedName>
</protein>
<dbReference type="Pfam" id="PF13407">
    <property type="entry name" value="Peripla_BP_4"/>
    <property type="match status" value="1"/>
</dbReference>
<accession>A0A837G998</accession>
<dbReference type="Gene3D" id="3.40.50.2300">
    <property type="match status" value="2"/>
</dbReference>
<evidence type="ECO:0000313" key="6">
    <source>
        <dbReference type="EMBL" id="KJY73216.1"/>
    </source>
</evidence>
<dbReference type="EMBL" id="JXXR01000011">
    <property type="protein sequence ID" value="KJY73216.1"/>
    <property type="molecule type" value="Genomic_DNA"/>
</dbReference>
<dbReference type="SUPFAM" id="SSF53822">
    <property type="entry name" value="Periplasmic binding protein-like I"/>
    <property type="match status" value="1"/>
</dbReference>
<keyword evidence="6" id="KW-0762">Sugar transport</keyword>
<comment type="subcellular location">
    <subcellularLocation>
        <location evidence="1">Cell envelope</location>
    </subcellularLocation>
</comment>
<gene>
    <name evidence="6" type="ORF">TW71_10585</name>
</gene>
<evidence type="ECO:0000259" key="5">
    <source>
        <dbReference type="Pfam" id="PF13407"/>
    </source>
</evidence>
<dbReference type="GO" id="GO:0055085">
    <property type="term" value="P:transmembrane transport"/>
    <property type="evidence" value="ECO:0007669"/>
    <property type="project" value="UniProtKB-ARBA"/>
</dbReference>
<dbReference type="AlphaFoldDB" id="A0A837G998"/>
<dbReference type="RefSeq" id="WP_045985855.1">
    <property type="nucleotide sequence ID" value="NZ_CP063052.1"/>
</dbReference>
<name>A0A837G998_9VIBR</name>
<dbReference type="PANTHER" id="PTHR46847">
    <property type="entry name" value="D-ALLOSE-BINDING PERIPLASMIC PROTEIN-RELATED"/>
    <property type="match status" value="1"/>
</dbReference>
<keyword evidence="4" id="KW-0732">Signal</keyword>
<sequence length="304" mass="33624">MKLLKLSALLAPMLQLSNIAYASDTKDILLYTPWIEEPGTIIMVDKLKEVSWDNHWNVNLVSDPVELGESLYAKSKPSAIVVNADPSSIEEYLMIAKEQGVPVVGMDSAQSRYFVANITSDNTAMARETAAYLAKDMNFQGEVVMVSYRAYPPVYERELAAKQEFENHHQIRVHSTIEPDVAKSDYQAFKQKLAKVLTADSEGKIRGVWSAWDRPALVAAKAIDELGYSGRIKVVGIDGTAPALEALQSSNSFIATSAQDLEGIAQQVAQTVFQAMDDETIEKQRIELPAQLRTKSDLLEDLSI</sequence>
<dbReference type="GO" id="GO:0030246">
    <property type="term" value="F:carbohydrate binding"/>
    <property type="evidence" value="ECO:0007669"/>
    <property type="project" value="UniProtKB-ARBA"/>
</dbReference>
<dbReference type="GO" id="GO:0030313">
    <property type="term" value="C:cell envelope"/>
    <property type="evidence" value="ECO:0007669"/>
    <property type="project" value="UniProtKB-SubCell"/>
</dbReference>
<organism evidence="6">
    <name type="scientific">Vibrio coralliilyticus</name>
    <dbReference type="NCBI Taxonomy" id="190893"/>
    <lineage>
        <taxon>Bacteria</taxon>
        <taxon>Pseudomonadati</taxon>
        <taxon>Pseudomonadota</taxon>
        <taxon>Gammaproteobacteria</taxon>
        <taxon>Vibrionales</taxon>
        <taxon>Vibrionaceae</taxon>
        <taxon>Vibrio</taxon>
    </lineage>
</organism>